<evidence type="ECO:0000313" key="2">
    <source>
        <dbReference type="EnsemblPlants" id="AET3Gv20046000.4"/>
    </source>
</evidence>
<dbReference type="Gramene" id="AET3Gv20046000.4">
    <property type="protein sequence ID" value="AET3Gv20046000.4"/>
    <property type="gene ID" value="AET3Gv20046000"/>
</dbReference>
<dbReference type="EnsemblPlants" id="AET3Gv20046000.4">
    <property type="protein sequence ID" value="AET3Gv20046000.4"/>
    <property type="gene ID" value="AET3Gv20046000"/>
</dbReference>
<reference evidence="2" key="3">
    <citation type="journal article" date="2017" name="Nature">
        <title>Genome sequence of the progenitor of the wheat D genome Aegilops tauschii.</title>
        <authorList>
            <person name="Luo M.C."/>
            <person name="Gu Y.Q."/>
            <person name="Puiu D."/>
            <person name="Wang H."/>
            <person name="Twardziok S.O."/>
            <person name="Deal K.R."/>
            <person name="Huo N."/>
            <person name="Zhu T."/>
            <person name="Wang L."/>
            <person name="Wang Y."/>
            <person name="McGuire P.E."/>
            <person name="Liu S."/>
            <person name="Long H."/>
            <person name="Ramasamy R.K."/>
            <person name="Rodriguez J.C."/>
            <person name="Van S.L."/>
            <person name="Yuan L."/>
            <person name="Wang Z."/>
            <person name="Xia Z."/>
            <person name="Xiao L."/>
            <person name="Anderson O.D."/>
            <person name="Ouyang S."/>
            <person name="Liang Y."/>
            <person name="Zimin A.V."/>
            <person name="Pertea G."/>
            <person name="Qi P."/>
            <person name="Bennetzen J.L."/>
            <person name="Dai X."/>
            <person name="Dawson M.W."/>
            <person name="Muller H.G."/>
            <person name="Kugler K."/>
            <person name="Rivarola-Duarte L."/>
            <person name="Spannagl M."/>
            <person name="Mayer K.F.X."/>
            <person name="Lu F.H."/>
            <person name="Bevan M.W."/>
            <person name="Leroy P."/>
            <person name="Li P."/>
            <person name="You F.M."/>
            <person name="Sun Q."/>
            <person name="Liu Z."/>
            <person name="Lyons E."/>
            <person name="Wicker T."/>
            <person name="Salzberg S.L."/>
            <person name="Devos K.M."/>
            <person name="Dvorak J."/>
        </authorList>
    </citation>
    <scope>NUCLEOTIDE SEQUENCE [LARGE SCALE GENOMIC DNA]</scope>
    <source>
        <strain evidence="2">cv. AL8/78</strain>
    </source>
</reference>
<evidence type="ECO:0000256" key="1">
    <source>
        <dbReference type="SAM" id="SignalP"/>
    </source>
</evidence>
<reference evidence="3" key="1">
    <citation type="journal article" date="2014" name="Science">
        <title>Ancient hybridizations among the ancestral genomes of bread wheat.</title>
        <authorList>
            <consortium name="International Wheat Genome Sequencing Consortium,"/>
            <person name="Marcussen T."/>
            <person name="Sandve S.R."/>
            <person name="Heier L."/>
            <person name="Spannagl M."/>
            <person name="Pfeifer M."/>
            <person name="Jakobsen K.S."/>
            <person name="Wulff B.B."/>
            <person name="Steuernagel B."/>
            <person name="Mayer K.F."/>
            <person name="Olsen O.A."/>
        </authorList>
    </citation>
    <scope>NUCLEOTIDE SEQUENCE [LARGE SCALE GENOMIC DNA]</scope>
    <source>
        <strain evidence="3">cv. AL8/78</strain>
    </source>
</reference>
<evidence type="ECO:0000313" key="3">
    <source>
        <dbReference type="Proteomes" id="UP000015105"/>
    </source>
</evidence>
<reference evidence="2" key="4">
    <citation type="submission" date="2019-03" db="UniProtKB">
        <authorList>
            <consortium name="EnsemblPlants"/>
        </authorList>
    </citation>
    <scope>IDENTIFICATION</scope>
</reference>
<keyword evidence="3" id="KW-1185">Reference proteome</keyword>
<reference evidence="3" key="2">
    <citation type="journal article" date="2017" name="Nat. Plants">
        <title>The Aegilops tauschii genome reveals multiple impacts of transposons.</title>
        <authorList>
            <person name="Zhao G."/>
            <person name="Zou C."/>
            <person name="Li K."/>
            <person name="Wang K."/>
            <person name="Li T."/>
            <person name="Gao L."/>
            <person name="Zhang X."/>
            <person name="Wang H."/>
            <person name="Yang Z."/>
            <person name="Liu X."/>
            <person name="Jiang W."/>
            <person name="Mao L."/>
            <person name="Kong X."/>
            <person name="Jiao Y."/>
            <person name="Jia J."/>
        </authorList>
    </citation>
    <scope>NUCLEOTIDE SEQUENCE [LARGE SCALE GENOMIC DNA]</scope>
    <source>
        <strain evidence="3">cv. AL8/78</strain>
    </source>
</reference>
<keyword evidence="1" id="KW-0732">Signal</keyword>
<protein>
    <submittedName>
        <fullName evidence="2">Uncharacterized protein</fullName>
    </submittedName>
</protein>
<name>A0A453DR10_AEGTS</name>
<feature type="chain" id="PRO_5019578625" evidence="1">
    <location>
        <begin position="29"/>
        <end position="50"/>
    </location>
</feature>
<sequence>MALRARTPHLLAALAGAVALLLPGAVEARVLLSLDDFGAVGDGIANDTQV</sequence>
<proteinExistence type="predicted"/>
<dbReference type="AlphaFoldDB" id="A0A453DR10"/>
<organism evidence="2 3">
    <name type="scientific">Aegilops tauschii subsp. strangulata</name>
    <name type="common">Goatgrass</name>
    <dbReference type="NCBI Taxonomy" id="200361"/>
    <lineage>
        <taxon>Eukaryota</taxon>
        <taxon>Viridiplantae</taxon>
        <taxon>Streptophyta</taxon>
        <taxon>Embryophyta</taxon>
        <taxon>Tracheophyta</taxon>
        <taxon>Spermatophyta</taxon>
        <taxon>Magnoliopsida</taxon>
        <taxon>Liliopsida</taxon>
        <taxon>Poales</taxon>
        <taxon>Poaceae</taxon>
        <taxon>BOP clade</taxon>
        <taxon>Pooideae</taxon>
        <taxon>Triticodae</taxon>
        <taxon>Triticeae</taxon>
        <taxon>Triticinae</taxon>
        <taxon>Aegilops</taxon>
    </lineage>
</organism>
<accession>A0A453DR10</accession>
<dbReference type="Proteomes" id="UP000015105">
    <property type="component" value="Chromosome 3D"/>
</dbReference>
<reference evidence="2" key="5">
    <citation type="journal article" date="2021" name="G3 (Bethesda)">
        <title>Aegilops tauschii genome assembly Aet v5.0 features greater sequence contiguity and improved annotation.</title>
        <authorList>
            <person name="Wang L."/>
            <person name="Zhu T."/>
            <person name="Rodriguez J.C."/>
            <person name="Deal K.R."/>
            <person name="Dubcovsky J."/>
            <person name="McGuire P.E."/>
            <person name="Lux T."/>
            <person name="Spannagl M."/>
            <person name="Mayer K.F.X."/>
            <person name="Baldrich P."/>
            <person name="Meyers B.C."/>
            <person name="Huo N."/>
            <person name="Gu Y.Q."/>
            <person name="Zhou H."/>
            <person name="Devos K.M."/>
            <person name="Bennetzen J.L."/>
            <person name="Unver T."/>
            <person name="Budak H."/>
            <person name="Gulick P.J."/>
            <person name="Galiba G."/>
            <person name="Kalapos B."/>
            <person name="Nelson D.R."/>
            <person name="Li P."/>
            <person name="You F.M."/>
            <person name="Luo M.C."/>
            <person name="Dvorak J."/>
        </authorList>
    </citation>
    <scope>NUCLEOTIDE SEQUENCE [LARGE SCALE GENOMIC DNA]</scope>
    <source>
        <strain evidence="2">cv. AL8/78</strain>
    </source>
</reference>
<feature type="signal peptide" evidence="1">
    <location>
        <begin position="1"/>
        <end position="28"/>
    </location>
</feature>